<keyword evidence="1" id="KW-0611">Plant defense</keyword>
<dbReference type="InterPro" id="IPR057135">
    <property type="entry name" value="At4g27190-like_LRR"/>
</dbReference>
<name>A0A218XIH2_PUNGR</name>
<protein>
    <recommendedName>
        <fullName evidence="2">Disease resistance protein At4g27190-like leucine-rich repeats domain-containing protein</fullName>
    </recommendedName>
</protein>
<accession>A0A218XIH2</accession>
<sequence>MEKKQREPAAAVVLNKLKGLLLVDLPKLKHNLESDSNVVVFFPSLKDIFARGCHSLTYFLPIATARYLLKLEKFSLGDCNNMLEVIVSNNRGGSGHDVMEPTSFPRLKSLRLWGLKSLIGCSSRSCAFDFPSLEELKIDKCCNFKTFIMRPATASDHELKLNKRSEEDFSSAATMGTFSQPFFSSSSLLFQKS</sequence>
<proteinExistence type="predicted"/>
<evidence type="ECO:0000313" key="3">
    <source>
        <dbReference type="EMBL" id="OWM84737.1"/>
    </source>
</evidence>
<gene>
    <name evidence="3" type="ORF">CDL15_Pgr027524</name>
</gene>
<dbReference type="AlphaFoldDB" id="A0A218XIH2"/>
<evidence type="ECO:0000313" key="4">
    <source>
        <dbReference type="Proteomes" id="UP000197138"/>
    </source>
</evidence>
<evidence type="ECO:0000256" key="1">
    <source>
        <dbReference type="ARBA" id="ARBA00022821"/>
    </source>
</evidence>
<reference evidence="4" key="1">
    <citation type="journal article" date="2017" name="Plant J.">
        <title>The pomegranate (Punica granatum L.) genome and the genomics of punicalagin biosynthesis.</title>
        <authorList>
            <person name="Qin G."/>
            <person name="Xu C."/>
            <person name="Ming R."/>
            <person name="Tang H."/>
            <person name="Guyot R."/>
            <person name="Kramer E.M."/>
            <person name="Hu Y."/>
            <person name="Yi X."/>
            <person name="Qi Y."/>
            <person name="Xu X."/>
            <person name="Gao Z."/>
            <person name="Pan H."/>
            <person name="Jian J."/>
            <person name="Tian Y."/>
            <person name="Yue Z."/>
            <person name="Xu Y."/>
        </authorList>
    </citation>
    <scope>NUCLEOTIDE SEQUENCE [LARGE SCALE GENOMIC DNA]</scope>
    <source>
        <strain evidence="4">cv. Dabenzi</strain>
    </source>
</reference>
<dbReference type="EMBL" id="MTKT01001287">
    <property type="protein sequence ID" value="OWM84737.1"/>
    <property type="molecule type" value="Genomic_DNA"/>
</dbReference>
<dbReference type="InterPro" id="IPR050905">
    <property type="entry name" value="Plant_NBS-LRR"/>
</dbReference>
<dbReference type="PANTHER" id="PTHR33463:SF198">
    <property type="entry name" value="RPP4C3"/>
    <property type="match status" value="1"/>
</dbReference>
<dbReference type="InterPro" id="IPR032675">
    <property type="entry name" value="LRR_dom_sf"/>
</dbReference>
<dbReference type="PANTHER" id="PTHR33463">
    <property type="entry name" value="NB-ARC DOMAIN-CONTAINING PROTEIN-RELATED"/>
    <property type="match status" value="1"/>
</dbReference>
<dbReference type="SUPFAM" id="SSF52047">
    <property type="entry name" value="RNI-like"/>
    <property type="match status" value="1"/>
</dbReference>
<evidence type="ECO:0000259" key="2">
    <source>
        <dbReference type="Pfam" id="PF23247"/>
    </source>
</evidence>
<dbReference type="Proteomes" id="UP000197138">
    <property type="component" value="Unassembled WGS sequence"/>
</dbReference>
<organism evidence="3 4">
    <name type="scientific">Punica granatum</name>
    <name type="common">Pomegranate</name>
    <dbReference type="NCBI Taxonomy" id="22663"/>
    <lineage>
        <taxon>Eukaryota</taxon>
        <taxon>Viridiplantae</taxon>
        <taxon>Streptophyta</taxon>
        <taxon>Embryophyta</taxon>
        <taxon>Tracheophyta</taxon>
        <taxon>Spermatophyta</taxon>
        <taxon>Magnoliopsida</taxon>
        <taxon>eudicotyledons</taxon>
        <taxon>Gunneridae</taxon>
        <taxon>Pentapetalae</taxon>
        <taxon>rosids</taxon>
        <taxon>malvids</taxon>
        <taxon>Myrtales</taxon>
        <taxon>Lythraceae</taxon>
        <taxon>Punica</taxon>
    </lineage>
</organism>
<comment type="caution">
    <text evidence="3">The sequence shown here is derived from an EMBL/GenBank/DDBJ whole genome shotgun (WGS) entry which is preliminary data.</text>
</comment>
<dbReference type="Gene3D" id="3.80.10.10">
    <property type="entry name" value="Ribonuclease Inhibitor"/>
    <property type="match status" value="1"/>
</dbReference>
<feature type="domain" description="Disease resistance protein At4g27190-like leucine-rich repeats" evidence="2">
    <location>
        <begin position="4"/>
        <end position="80"/>
    </location>
</feature>
<dbReference type="Pfam" id="PF23247">
    <property type="entry name" value="LRR_RPS2"/>
    <property type="match status" value="1"/>
</dbReference>